<dbReference type="GO" id="GO:0005886">
    <property type="term" value="C:plasma membrane"/>
    <property type="evidence" value="ECO:0007669"/>
    <property type="project" value="UniProtKB-SubCell"/>
</dbReference>
<evidence type="ECO:0000313" key="9">
    <source>
        <dbReference type="EMBL" id="SDT42123.1"/>
    </source>
</evidence>
<feature type="transmembrane region" description="Helical" evidence="7">
    <location>
        <begin position="107"/>
        <end position="128"/>
    </location>
</feature>
<sequence length="536" mass="55317">MDGFVLRNGENSLGIAAGQLQTDAMPPSPTARFSGRKLRMLLCCAGAPFLIMLDTNIVAVSLPSIARDLHGGFTDVEWVVSAYILPFAALLMPAGALADRLGRRRMLLIGLSIFTFASFLCGAAPNLATLNGARALQAVGAALQLTSSLAVVAHGFEPHERDRVYAIWGTVMGMAPPLGPILGGLVTSYLGWRWAFYINLPLGAGLIVLALTSVAESRDPKASGLDYPGIILFGAGLFSVVWALIDANSIGWESAPTIIRLAVGTVLLVAFVFAERKHPRPMIDLSIFRDPTVTGAAVAMLGYATAAQVMMTILPLYLQDAFVLSPAIAGLAMIPFALPLLIGPSVGGRLATRMSSRAILSFGLGLVALGNAIAAAAVLSDLAYWTAAIGMFITGSGAGLLNSETAKAQVSSVPPERAGMASGLASTTRFIGIVAGVAGLGAVLAGVAEANLRRLGRSLVLDQRIDWHDLSLRIVGGDASGALSALSDPIRIALQGAVHASVAAGFGAALSVAAVVAVFASLASWRLIRAAGTRSS</sequence>
<comment type="subcellular location">
    <subcellularLocation>
        <location evidence="1">Cell membrane</location>
        <topology evidence="1">Multi-pass membrane protein</topology>
    </subcellularLocation>
</comment>
<evidence type="ECO:0000259" key="8">
    <source>
        <dbReference type="PROSITE" id="PS50850"/>
    </source>
</evidence>
<keyword evidence="3" id="KW-1003">Cell membrane</keyword>
<feature type="transmembrane region" description="Helical" evidence="7">
    <location>
        <begin position="504"/>
        <end position="528"/>
    </location>
</feature>
<dbReference type="Proteomes" id="UP000243904">
    <property type="component" value="Chromosome I"/>
</dbReference>
<name>A0A1H2A8C0_9BRAD</name>
<evidence type="ECO:0000256" key="3">
    <source>
        <dbReference type="ARBA" id="ARBA00022475"/>
    </source>
</evidence>
<keyword evidence="10" id="KW-1185">Reference proteome</keyword>
<evidence type="ECO:0000256" key="1">
    <source>
        <dbReference type="ARBA" id="ARBA00004651"/>
    </source>
</evidence>
<feature type="transmembrane region" description="Helical" evidence="7">
    <location>
        <begin position="295"/>
        <end position="318"/>
    </location>
</feature>
<dbReference type="InterPro" id="IPR036259">
    <property type="entry name" value="MFS_trans_sf"/>
</dbReference>
<feature type="transmembrane region" description="Helical" evidence="7">
    <location>
        <begin position="165"/>
        <end position="190"/>
    </location>
</feature>
<keyword evidence="4 7" id="KW-0812">Transmembrane</keyword>
<dbReference type="Gene3D" id="1.20.1250.20">
    <property type="entry name" value="MFS general substrate transporter like domains"/>
    <property type="match status" value="1"/>
</dbReference>
<dbReference type="AlphaFoldDB" id="A0A1H2A8C0"/>
<feature type="transmembrane region" description="Helical" evidence="7">
    <location>
        <begin position="134"/>
        <end position="153"/>
    </location>
</feature>
<evidence type="ECO:0000256" key="2">
    <source>
        <dbReference type="ARBA" id="ARBA00022448"/>
    </source>
</evidence>
<dbReference type="CDD" id="cd17321">
    <property type="entry name" value="MFS_MMR_MDR_like"/>
    <property type="match status" value="1"/>
</dbReference>
<feature type="transmembrane region" description="Helical" evidence="7">
    <location>
        <begin position="227"/>
        <end position="245"/>
    </location>
</feature>
<keyword evidence="6 7" id="KW-0472">Membrane</keyword>
<feature type="domain" description="Major facilitator superfamily (MFS) profile" evidence="8">
    <location>
        <begin position="40"/>
        <end position="532"/>
    </location>
</feature>
<evidence type="ECO:0000256" key="6">
    <source>
        <dbReference type="ARBA" id="ARBA00023136"/>
    </source>
</evidence>
<evidence type="ECO:0000313" key="10">
    <source>
        <dbReference type="Proteomes" id="UP000243904"/>
    </source>
</evidence>
<dbReference type="InterPro" id="IPR020846">
    <property type="entry name" value="MFS_dom"/>
</dbReference>
<proteinExistence type="predicted"/>
<dbReference type="NCBIfam" id="TIGR00711">
    <property type="entry name" value="efflux_EmrB"/>
    <property type="match status" value="1"/>
</dbReference>
<dbReference type="InterPro" id="IPR011701">
    <property type="entry name" value="MFS"/>
</dbReference>
<dbReference type="Pfam" id="PF07690">
    <property type="entry name" value="MFS_1"/>
    <property type="match status" value="1"/>
</dbReference>
<dbReference type="InterPro" id="IPR004638">
    <property type="entry name" value="EmrB-like"/>
</dbReference>
<gene>
    <name evidence="9" type="ORF">SAMN05444158_5961</name>
</gene>
<protein>
    <submittedName>
        <fullName evidence="9">Drug resistance transporter, EmrB/QacA subfamily</fullName>
    </submittedName>
</protein>
<organism evidence="9 10">
    <name type="scientific">Bradyrhizobium canariense</name>
    <dbReference type="NCBI Taxonomy" id="255045"/>
    <lineage>
        <taxon>Bacteria</taxon>
        <taxon>Pseudomonadati</taxon>
        <taxon>Pseudomonadota</taxon>
        <taxon>Alphaproteobacteria</taxon>
        <taxon>Hyphomicrobiales</taxon>
        <taxon>Nitrobacteraceae</taxon>
        <taxon>Bradyrhizobium</taxon>
    </lineage>
</organism>
<dbReference type="PANTHER" id="PTHR42718">
    <property type="entry name" value="MAJOR FACILITATOR SUPERFAMILY MULTIDRUG TRANSPORTER MFSC"/>
    <property type="match status" value="1"/>
</dbReference>
<reference evidence="10" key="1">
    <citation type="submission" date="2016-10" db="EMBL/GenBank/DDBJ databases">
        <authorList>
            <person name="Varghese N."/>
            <person name="Submissions S."/>
        </authorList>
    </citation>
    <scope>NUCLEOTIDE SEQUENCE [LARGE SCALE GENOMIC DNA]</scope>
    <source>
        <strain evidence="10">GAS369</strain>
    </source>
</reference>
<accession>A0A1H2A8C0</accession>
<feature type="transmembrane region" description="Helical" evidence="7">
    <location>
        <begin position="430"/>
        <end position="448"/>
    </location>
</feature>
<feature type="transmembrane region" description="Helical" evidence="7">
    <location>
        <begin position="257"/>
        <end position="274"/>
    </location>
</feature>
<dbReference type="EMBL" id="LT629750">
    <property type="protein sequence ID" value="SDT42123.1"/>
    <property type="molecule type" value="Genomic_DNA"/>
</dbReference>
<dbReference type="PROSITE" id="PS50850">
    <property type="entry name" value="MFS"/>
    <property type="match status" value="1"/>
</dbReference>
<keyword evidence="2" id="KW-0813">Transport</keyword>
<feature type="transmembrane region" description="Helical" evidence="7">
    <location>
        <begin position="196"/>
        <end position="215"/>
    </location>
</feature>
<dbReference type="GO" id="GO:0022857">
    <property type="term" value="F:transmembrane transporter activity"/>
    <property type="evidence" value="ECO:0007669"/>
    <property type="project" value="InterPro"/>
</dbReference>
<evidence type="ECO:0000256" key="7">
    <source>
        <dbReference type="SAM" id="Phobius"/>
    </source>
</evidence>
<dbReference type="InterPro" id="IPR005829">
    <property type="entry name" value="Sugar_transporter_CS"/>
</dbReference>
<feature type="transmembrane region" description="Helical" evidence="7">
    <location>
        <begin position="358"/>
        <end position="376"/>
    </location>
</feature>
<evidence type="ECO:0000256" key="5">
    <source>
        <dbReference type="ARBA" id="ARBA00022989"/>
    </source>
</evidence>
<feature type="transmembrane region" description="Helical" evidence="7">
    <location>
        <begin position="324"/>
        <end position="346"/>
    </location>
</feature>
<keyword evidence="5 7" id="KW-1133">Transmembrane helix</keyword>
<dbReference type="PROSITE" id="PS00216">
    <property type="entry name" value="SUGAR_TRANSPORT_1"/>
    <property type="match status" value="1"/>
</dbReference>
<dbReference type="Gene3D" id="1.20.1720.10">
    <property type="entry name" value="Multidrug resistance protein D"/>
    <property type="match status" value="1"/>
</dbReference>
<dbReference type="PANTHER" id="PTHR42718:SF49">
    <property type="entry name" value="EXPORT PROTEIN"/>
    <property type="match status" value="1"/>
</dbReference>
<feature type="transmembrane region" description="Helical" evidence="7">
    <location>
        <begin position="40"/>
        <end position="66"/>
    </location>
</feature>
<dbReference type="PRINTS" id="PR01036">
    <property type="entry name" value="TCRTETB"/>
</dbReference>
<feature type="transmembrane region" description="Helical" evidence="7">
    <location>
        <begin position="78"/>
        <end position="98"/>
    </location>
</feature>
<dbReference type="SUPFAM" id="SSF103473">
    <property type="entry name" value="MFS general substrate transporter"/>
    <property type="match status" value="1"/>
</dbReference>
<evidence type="ECO:0000256" key="4">
    <source>
        <dbReference type="ARBA" id="ARBA00022692"/>
    </source>
</evidence>
<feature type="transmembrane region" description="Helical" evidence="7">
    <location>
        <begin position="382"/>
        <end position="401"/>
    </location>
</feature>